<name>A0A8I1G5P2_ENTAS</name>
<evidence type="ECO:0000313" key="2">
    <source>
        <dbReference type="EMBL" id="MBJ6597472.1"/>
    </source>
</evidence>
<feature type="coiled-coil region" evidence="1">
    <location>
        <begin position="80"/>
        <end position="135"/>
    </location>
</feature>
<comment type="caution">
    <text evidence="2">The sequence shown here is derived from an EMBL/GenBank/DDBJ whole genome shotgun (WGS) entry which is preliminary data.</text>
</comment>
<dbReference type="RefSeq" id="WP_199028921.1">
    <property type="nucleotide sequence ID" value="NZ_JAELXN010000065.1"/>
</dbReference>
<gene>
    <name evidence="2" type="ORF">JGT27_17410</name>
</gene>
<keyword evidence="1" id="KW-0175">Coiled coil</keyword>
<reference evidence="2" key="1">
    <citation type="submission" date="2020-12" db="EMBL/GenBank/DDBJ databases">
        <title>Molecular epidemiology of VIM- metallo-b-lactamase-producing Enterobacter cloacae complex isolated in France between 2015 and 2018.</title>
        <authorList>
            <person name="Emeraud C."/>
            <person name="Petit C."/>
            <person name="Bonnin R."/>
            <person name="Naas T."/>
            <person name="Dortet L."/>
        </authorList>
    </citation>
    <scope>NUCLEOTIDE SEQUENCE</scope>
    <source>
        <strain evidence="2">170C2</strain>
    </source>
</reference>
<evidence type="ECO:0000313" key="3">
    <source>
        <dbReference type="Proteomes" id="UP000641429"/>
    </source>
</evidence>
<proteinExistence type="predicted"/>
<dbReference type="EMBL" id="JAELXN010000065">
    <property type="protein sequence ID" value="MBJ6597472.1"/>
    <property type="molecule type" value="Genomic_DNA"/>
</dbReference>
<accession>A0A8I1G5P2</accession>
<dbReference type="Proteomes" id="UP000641429">
    <property type="component" value="Unassembled WGS sequence"/>
</dbReference>
<evidence type="ECO:0000256" key="1">
    <source>
        <dbReference type="SAM" id="Coils"/>
    </source>
</evidence>
<dbReference type="AlphaFoldDB" id="A0A8I1G5P2"/>
<protein>
    <submittedName>
        <fullName evidence="2">Ead/Ea22-like family protein</fullName>
    </submittedName>
</protein>
<organism evidence="2 3">
    <name type="scientific">Enterobacter asburiae</name>
    <dbReference type="NCBI Taxonomy" id="61645"/>
    <lineage>
        <taxon>Bacteria</taxon>
        <taxon>Pseudomonadati</taxon>
        <taxon>Pseudomonadota</taxon>
        <taxon>Gammaproteobacteria</taxon>
        <taxon>Enterobacterales</taxon>
        <taxon>Enterobacteriaceae</taxon>
        <taxon>Enterobacter</taxon>
        <taxon>Enterobacter cloacae complex</taxon>
    </lineage>
</organism>
<sequence length="172" mass="19352">MNNIDKQAFRKQSVEGSFYLAECGYCGQVMPSSKLRVLHSPDGEADCYCPHCNAQDCEIFDLGTVGSEVVNAWNYQQKRIEALLDELEAAEKLITDGENRIRKQNRHVCELFDDNTALRQRIIELEEKLQTADKLQDSAFRHGLQHGFSLGQTDNQAGFEECLSAYGTGKGE</sequence>